<evidence type="ECO:0000313" key="3">
    <source>
        <dbReference type="EMBL" id="HJG86555.1"/>
    </source>
</evidence>
<dbReference type="GO" id="GO:0008106">
    <property type="term" value="F:alcohol dehydrogenase (NADP+) activity"/>
    <property type="evidence" value="ECO:0007669"/>
    <property type="project" value="TreeGrafter"/>
</dbReference>
<dbReference type="AlphaFoldDB" id="A0A921SS50"/>
<evidence type="ECO:0000259" key="2">
    <source>
        <dbReference type="Pfam" id="PF00465"/>
    </source>
</evidence>
<reference evidence="3" key="2">
    <citation type="submission" date="2021-09" db="EMBL/GenBank/DDBJ databases">
        <authorList>
            <person name="Gilroy R."/>
        </authorList>
    </citation>
    <scope>NUCLEOTIDE SEQUENCE</scope>
    <source>
        <strain evidence="3">CHK179-5677</strain>
    </source>
</reference>
<dbReference type="Gene3D" id="1.20.1090.10">
    <property type="entry name" value="Dehydroquinate synthase-like - alpha domain"/>
    <property type="match status" value="1"/>
</dbReference>
<keyword evidence="1 3" id="KW-0560">Oxidoreductase</keyword>
<dbReference type="GO" id="GO:1990002">
    <property type="term" value="F:methylglyoxal reductase (NADPH) (acetol producing) activity"/>
    <property type="evidence" value="ECO:0007669"/>
    <property type="project" value="TreeGrafter"/>
</dbReference>
<dbReference type="Gene3D" id="3.40.50.1970">
    <property type="match status" value="1"/>
</dbReference>
<evidence type="ECO:0000313" key="4">
    <source>
        <dbReference type="Proteomes" id="UP000760668"/>
    </source>
</evidence>
<dbReference type="GO" id="GO:1990362">
    <property type="term" value="F:butanol dehydrogenase (NAD+) activity"/>
    <property type="evidence" value="ECO:0007669"/>
    <property type="project" value="InterPro"/>
</dbReference>
<dbReference type="RefSeq" id="WP_295369702.1">
    <property type="nucleotide sequence ID" value="NZ_DYUC01000056.1"/>
</dbReference>
<dbReference type="InterPro" id="IPR001670">
    <property type="entry name" value="ADH_Fe/GldA"/>
</dbReference>
<dbReference type="Proteomes" id="UP000760668">
    <property type="component" value="Unassembled WGS sequence"/>
</dbReference>
<dbReference type="PANTHER" id="PTHR43633">
    <property type="entry name" value="ALCOHOL DEHYDROGENASE YQHD"/>
    <property type="match status" value="1"/>
</dbReference>
<dbReference type="EC" id="1.1.1.1" evidence="3"/>
<dbReference type="InterPro" id="IPR044731">
    <property type="entry name" value="BDH-like"/>
</dbReference>
<evidence type="ECO:0000256" key="1">
    <source>
        <dbReference type="ARBA" id="ARBA00023002"/>
    </source>
</evidence>
<name>A0A921SS50_9FIRM</name>
<dbReference type="SUPFAM" id="SSF56796">
    <property type="entry name" value="Dehydroquinate synthase-like"/>
    <property type="match status" value="1"/>
</dbReference>
<dbReference type="PANTHER" id="PTHR43633:SF1">
    <property type="entry name" value="ALCOHOL DEHYDROGENASE YQHD"/>
    <property type="match status" value="1"/>
</dbReference>
<dbReference type="EMBL" id="DYUC01000056">
    <property type="protein sequence ID" value="HJG86555.1"/>
    <property type="molecule type" value="Genomic_DNA"/>
</dbReference>
<proteinExistence type="predicted"/>
<dbReference type="Pfam" id="PF00465">
    <property type="entry name" value="Fe-ADH"/>
    <property type="match status" value="1"/>
</dbReference>
<protein>
    <submittedName>
        <fullName evidence="3">Iron-containing alcohol dehydrogenase</fullName>
        <ecNumber evidence="3">1.1.1.1</ecNumber>
    </submittedName>
</protein>
<feature type="domain" description="Alcohol dehydrogenase iron-type/glycerol dehydrogenase GldA" evidence="2">
    <location>
        <begin position="11"/>
        <end position="179"/>
    </location>
</feature>
<sequence>MKNFLLEPGGKIVFGGGCVREYLAGFARGYGPNTLLVSGVRSGRENGAYDGVCRSLRAAGKRVVELSGVQPGPDYEAVQRGARMAREQQVDLIVGVGGGSVIDCCKAIAMAAVYRGDLWTDFWARRGVVDYHPLPVGIIPTTLGTGALNGAVVLTRRADGMRGARDYPQCAPRFILFDPAYTRTLSQAQIISDGFRILSRVLELYFAPPAGENVTNALLEALARDVVQILRRGREQLQHDASRTDLMWAGALAGNGLLQAGKRCRYPCRRAALRLASDTDRPFTQCLAVLQSAAYRAACLEHPDKLTRAAALVWGLAPDGKALLSALAGADAFDALLGNLGLPTRPQALGITDLPHFQEFVEQAARTDRLPPAV</sequence>
<organism evidence="3 4">
    <name type="scientific">Pseudoflavonifractor capillosus</name>
    <dbReference type="NCBI Taxonomy" id="106588"/>
    <lineage>
        <taxon>Bacteria</taxon>
        <taxon>Bacillati</taxon>
        <taxon>Bacillota</taxon>
        <taxon>Clostridia</taxon>
        <taxon>Eubacteriales</taxon>
        <taxon>Oscillospiraceae</taxon>
        <taxon>Pseudoflavonifractor</taxon>
    </lineage>
</organism>
<gene>
    <name evidence="3" type="ORF">K8V01_05985</name>
</gene>
<comment type="caution">
    <text evidence="3">The sequence shown here is derived from an EMBL/GenBank/DDBJ whole genome shotgun (WGS) entry which is preliminary data.</text>
</comment>
<accession>A0A921SS50</accession>
<reference evidence="3" key="1">
    <citation type="journal article" date="2021" name="PeerJ">
        <title>Extensive microbial diversity within the chicken gut microbiome revealed by metagenomics and culture.</title>
        <authorList>
            <person name="Gilroy R."/>
            <person name="Ravi A."/>
            <person name="Getino M."/>
            <person name="Pursley I."/>
            <person name="Horton D.L."/>
            <person name="Alikhan N.F."/>
            <person name="Baker D."/>
            <person name="Gharbi K."/>
            <person name="Hall N."/>
            <person name="Watson M."/>
            <person name="Adriaenssens E.M."/>
            <person name="Foster-Nyarko E."/>
            <person name="Jarju S."/>
            <person name="Secka A."/>
            <person name="Antonio M."/>
            <person name="Oren A."/>
            <person name="Chaudhuri R.R."/>
            <person name="La Ragione R."/>
            <person name="Hildebrand F."/>
            <person name="Pallen M.J."/>
        </authorList>
    </citation>
    <scope>NUCLEOTIDE SEQUENCE</scope>
    <source>
        <strain evidence="3">CHK179-5677</strain>
    </source>
</reference>
<dbReference type="GO" id="GO:0005829">
    <property type="term" value="C:cytosol"/>
    <property type="evidence" value="ECO:0007669"/>
    <property type="project" value="TreeGrafter"/>
</dbReference>
<dbReference type="GO" id="GO:0046872">
    <property type="term" value="F:metal ion binding"/>
    <property type="evidence" value="ECO:0007669"/>
    <property type="project" value="InterPro"/>
</dbReference>